<protein>
    <recommendedName>
        <fullName evidence="3">Retrotransposon gag domain-containing protein</fullName>
    </recommendedName>
</protein>
<evidence type="ECO:0000313" key="1">
    <source>
        <dbReference type="EMBL" id="RVW34400.1"/>
    </source>
</evidence>
<dbReference type="PANTHER" id="PTHR33223:SF10">
    <property type="entry name" value="AMINOTRANSFERASE-LIKE PLANT MOBILE DOMAIN-CONTAINING PROTEIN"/>
    <property type="match status" value="1"/>
</dbReference>
<proteinExistence type="predicted"/>
<organism evidence="1 2">
    <name type="scientific">Vitis vinifera</name>
    <name type="common">Grape</name>
    <dbReference type="NCBI Taxonomy" id="29760"/>
    <lineage>
        <taxon>Eukaryota</taxon>
        <taxon>Viridiplantae</taxon>
        <taxon>Streptophyta</taxon>
        <taxon>Embryophyta</taxon>
        <taxon>Tracheophyta</taxon>
        <taxon>Spermatophyta</taxon>
        <taxon>Magnoliopsida</taxon>
        <taxon>eudicotyledons</taxon>
        <taxon>Gunneridae</taxon>
        <taxon>Pentapetalae</taxon>
        <taxon>rosids</taxon>
        <taxon>Vitales</taxon>
        <taxon>Vitaceae</taxon>
        <taxon>Viteae</taxon>
        <taxon>Vitis</taxon>
    </lineage>
</organism>
<evidence type="ECO:0008006" key="3">
    <source>
        <dbReference type="Google" id="ProtNLM"/>
    </source>
</evidence>
<reference evidence="1 2" key="1">
    <citation type="journal article" date="2018" name="PLoS Genet.">
        <title>Population sequencing reveals clonal diversity and ancestral inbreeding in the grapevine cultivar Chardonnay.</title>
        <authorList>
            <person name="Roach M.J."/>
            <person name="Johnson D.L."/>
            <person name="Bohlmann J."/>
            <person name="van Vuuren H.J."/>
            <person name="Jones S.J."/>
            <person name="Pretorius I.S."/>
            <person name="Schmidt S.A."/>
            <person name="Borneman A.R."/>
        </authorList>
    </citation>
    <scope>NUCLEOTIDE SEQUENCE [LARGE SCALE GENOMIC DNA]</scope>
    <source>
        <strain evidence="2">cv. Chardonnay</strain>
        <tissue evidence="1">Leaf</tissue>
    </source>
</reference>
<sequence>MNSRQNEKATYPRNVEFLNQELQSPKRIRVPKFSTYDGISKPFDHIMHYRQLMTPDIGNDSLLCKVFPASLQGQALLWFHRLPMNFMNNFQDLSEAFVGQYLSYSKWNLTAWTSSYKFLKGVSIRVHPYLNPSPRSLPTTINYLFKRPNKYSILEDEVRATTQQVLVTSRLAINDSARSSKAMSQQRQWVEGKADKQQSNQANLILLKILYEKFLPMIRELSDFRWPEPIKMDPTKKDQSKKCAYRKDHDHTTEQCGSLHYLVEKLIRVPIIRSRKYRVDTVKIQWSFNHLSRRCRVARLSRTNYPKCAISVVKDLSPFNAIIGCTWFHGMKVIPSTYDQMVSYLTKDGHVNLYGSQLAARQCYQIARDPELLAITNRPQNQRA</sequence>
<accession>A0A438DG22</accession>
<dbReference type="Proteomes" id="UP000288805">
    <property type="component" value="Unassembled WGS sequence"/>
</dbReference>
<dbReference type="AlphaFoldDB" id="A0A438DG22"/>
<dbReference type="EMBL" id="QGNW01001642">
    <property type="protein sequence ID" value="RVW34400.1"/>
    <property type="molecule type" value="Genomic_DNA"/>
</dbReference>
<comment type="caution">
    <text evidence="1">The sequence shown here is derived from an EMBL/GenBank/DDBJ whole genome shotgun (WGS) entry which is preliminary data.</text>
</comment>
<name>A0A438DG22_VITVI</name>
<gene>
    <name evidence="1" type="ORF">CK203_092162</name>
</gene>
<evidence type="ECO:0000313" key="2">
    <source>
        <dbReference type="Proteomes" id="UP000288805"/>
    </source>
</evidence>
<dbReference type="PANTHER" id="PTHR33223">
    <property type="entry name" value="CCHC-TYPE DOMAIN-CONTAINING PROTEIN"/>
    <property type="match status" value="1"/>
</dbReference>